<keyword evidence="1" id="KW-1133">Transmembrane helix</keyword>
<keyword evidence="1" id="KW-0472">Membrane</keyword>
<accession>X0XRD5</accession>
<dbReference type="EMBL" id="BARS01032337">
    <property type="protein sequence ID" value="GAG27431.1"/>
    <property type="molecule type" value="Genomic_DNA"/>
</dbReference>
<dbReference type="Gene3D" id="2.40.50.140">
    <property type="entry name" value="Nucleic acid-binding proteins"/>
    <property type="match status" value="1"/>
</dbReference>
<reference evidence="2" key="1">
    <citation type="journal article" date="2014" name="Front. Microbiol.">
        <title>High frequency of phylogenetically diverse reductive dehalogenase-homologous genes in deep subseafloor sedimentary metagenomes.</title>
        <authorList>
            <person name="Kawai M."/>
            <person name="Futagami T."/>
            <person name="Toyoda A."/>
            <person name="Takaki Y."/>
            <person name="Nishi S."/>
            <person name="Hori S."/>
            <person name="Arai W."/>
            <person name="Tsubouchi T."/>
            <person name="Morono Y."/>
            <person name="Uchiyama I."/>
            <person name="Ito T."/>
            <person name="Fujiyama A."/>
            <person name="Inagaki F."/>
            <person name="Takami H."/>
        </authorList>
    </citation>
    <scope>NUCLEOTIDE SEQUENCE</scope>
    <source>
        <strain evidence="2">Expedition CK06-06</strain>
    </source>
</reference>
<feature type="transmembrane region" description="Helical" evidence="1">
    <location>
        <begin position="65"/>
        <end position="89"/>
    </location>
</feature>
<name>X0XRD5_9ZZZZ</name>
<sequence length="200" mass="21197">MTTVFVICAAIGCTILVFQFVLTMIGLGGEAFDIDLSGDLDADLDFDGDVDFDAVMDHGHVDSTWLFGVISFRTVIAALAFFGLVGLAADKSGVTAIYTLLIAAAAGLAAMYGVYWMYRGMDSLKSEGTVRIGRAVGREATVYVTVPAENSGNGKIQINLQNRTMEYLALTPGHKLAPGAKVVVTNVITSDTVEVESITE</sequence>
<dbReference type="InterPro" id="IPR012340">
    <property type="entry name" value="NA-bd_OB-fold"/>
</dbReference>
<proteinExistence type="predicted"/>
<feature type="transmembrane region" description="Helical" evidence="1">
    <location>
        <begin position="96"/>
        <end position="118"/>
    </location>
</feature>
<dbReference type="AlphaFoldDB" id="X0XRD5"/>
<feature type="transmembrane region" description="Helical" evidence="1">
    <location>
        <begin position="5"/>
        <end position="27"/>
    </location>
</feature>
<organism evidence="2">
    <name type="scientific">marine sediment metagenome</name>
    <dbReference type="NCBI Taxonomy" id="412755"/>
    <lineage>
        <taxon>unclassified sequences</taxon>
        <taxon>metagenomes</taxon>
        <taxon>ecological metagenomes</taxon>
    </lineage>
</organism>
<evidence type="ECO:0008006" key="3">
    <source>
        <dbReference type="Google" id="ProtNLM"/>
    </source>
</evidence>
<gene>
    <name evidence="2" type="ORF">S01H1_50198</name>
</gene>
<comment type="caution">
    <text evidence="2">The sequence shown here is derived from an EMBL/GenBank/DDBJ whole genome shotgun (WGS) entry which is preliminary data.</text>
</comment>
<evidence type="ECO:0000256" key="1">
    <source>
        <dbReference type="SAM" id="Phobius"/>
    </source>
</evidence>
<evidence type="ECO:0000313" key="2">
    <source>
        <dbReference type="EMBL" id="GAG27431.1"/>
    </source>
</evidence>
<protein>
    <recommendedName>
        <fullName evidence="3">NfeD-like C-terminal domain-containing protein</fullName>
    </recommendedName>
</protein>
<keyword evidence="1" id="KW-0812">Transmembrane</keyword>